<evidence type="ECO:0000313" key="6">
    <source>
        <dbReference type="EMBL" id="KZV88451.1"/>
    </source>
</evidence>
<evidence type="ECO:0000259" key="4">
    <source>
        <dbReference type="Pfam" id="PF00891"/>
    </source>
</evidence>
<dbReference type="InterPro" id="IPR029063">
    <property type="entry name" value="SAM-dependent_MTases_sf"/>
</dbReference>
<dbReference type="PANTHER" id="PTHR43712">
    <property type="entry name" value="PUTATIVE (AFU_ORTHOLOGUE AFUA_4G14580)-RELATED"/>
    <property type="match status" value="1"/>
</dbReference>
<dbReference type="InterPro" id="IPR016461">
    <property type="entry name" value="COMT-like"/>
</dbReference>
<keyword evidence="7" id="KW-1185">Reference proteome</keyword>
<dbReference type="AlphaFoldDB" id="A0A165F668"/>
<organism evidence="6 7">
    <name type="scientific">Exidia glandulosa HHB12029</name>
    <dbReference type="NCBI Taxonomy" id="1314781"/>
    <lineage>
        <taxon>Eukaryota</taxon>
        <taxon>Fungi</taxon>
        <taxon>Dikarya</taxon>
        <taxon>Basidiomycota</taxon>
        <taxon>Agaricomycotina</taxon>
        <taxon>Agaricomycetes</taxon>
        <taxon>Auriculariales</taxon>
        <taxon>Exidiaceae</taxon>
        <taxon>Exidia</taxon>
    </lineage>
</organism>
<protein>
    <submittedName>
        <fullName evidence="6">O-methyltransferase</fullName>
    </submittedName>
</protein>
<proteinExistence type="predicted"/>
<dbReference type="InterPro" id="IPR012967">
    <property type="entry name" value="COMT_dimerisation"/>
</dbReference>
<dbReference type="OrthoDB" id="2410195at2759"/>
<dbReference type="SUPFAM" id="SSF46785">
    <property type="entry name" value="Winged helix' DNA-binding domain"/>
    <property type="match status" value="1"/>
</dbReference>
<keyword evidence="2 6" id="KW-0808">Transferase</keyword>
<feature type="domain" description="O-methyltransferase dimerisation" evidence="5">
    <location>
        <begin position="85"/>
        <end position="155"/>
    </location>
</feature>
<dbReference type="Gene3D" id="3.40.50.150">
    <property type="entry name" value="Vaccinia Virus protein VP39"/>
    <property type="match status" value="1"/>
</dbReference>
<dbReference type="Gene3D" id="1.10.10.10">
    <property type="entry name" value="Winged helix-like DNA-binding domain superfamily/Winged helix DNA-binding domain"/>
    <property type="match status" value="1"/>
</dbReference>
<dbReference type="STRING" id="1314781.A0A165F668"/>
<dbReference type="SUPFAM" id="SSF53335">
    <property type="entry name" value="S-adenosyl-L-methionine-dependent methyltransferases"/>
    <property type="match status" value="1"/>
</dbReference>
<sequence length="470" mass="51608">MTIAELKLLAGIINSSIATLERELGSTDFPSLDAAYDPESTAEKALTAEPVAHALDLIVAASSQLCASTRAPALSILEITWQNFLSAALDFVCHVNVVEILREAGPGGMHVRDMALKTDVDPERLSHALRLCATFHVFREVSPDVFANNRLSSTLDTGKSYVDTPPVPSRMTNPHLFTVRRTNTTDMMTLGARSITSQFTDPSTKNASEPNVTALGRAHGFQGKTMFAWFEEAQNADVRKCFELAMPATTLWEIPNAIVRGFDWQSLPSGSLVVDVGGNVGNMMMPLHENFPHLRFEVQDRKQACETGTKLWNAKYPDAIASGKMHFRAHDFFAEEPVKDAAVFMLRNVVHNWPDDYVVKILSRLRDAAAPSTQLLIVDHILPYATKSADAVSDIPGAAIPEVPEPLLPNLGRASSNAYIIDMCMQVTCNGRDRTVSEHLNVLERAGWKIVRINRVGKDVRFGYIVAAPA</sequence>
<name>A0A165F668_EXIGL</name>
<dbReference type="Proteomes" id="UP000077266">
    <property type="component" value="Unassembled WGS sequence"/>
</dbReference>
<dbReference type="Pfam" id="PF00891">
    <property type="entry name" value="Methyltransf_2"/>
    <property type="match status" value="1"/>
</dbReference>
<dbReference type="Pfam" id="PF08100">
    <property type="entry name" value="Dimerisation"/>
    <property type="match status" value="1"/>
</dbReference>
<evidence type="ECO:0000256" key="1">
    <source>
        <dbReference type="ARBA" id="ARBA00022603"/>
    </source>
</evidence>
<dbReference type="GO" id="GO:0008171">
    <property type="term" value="F:O-methyltransferase activity"/>
    <property type="evidence" value="ECO:0007669"/>
    <property type="project" value="InterPro"/>
</dbReference>
<dbReference type="InParanoid" id="A0A165F668"/>
<dbReference type="PANTHER" id="PTHR43712:SF2">
    <property type="entry name" value="O-METHYLTRANSFERASE CICE"/>
    <property type="match status" value="1"/>
</dbReference>
<dbReference type="InterPro" id="IPR001077">
    <property type="entry name" value="COMT_C"/>
</dbReference>
<evidence type="ECO:0000259" key="5">
    <source>
        <dbReference type="Pfam" id="PF08100"/>
    </source>
</evidence>
<dbReference type="EMBL" id="KV426100">
    <property type="protein sequence ID" value="KZV88451.1"/>
    <property type="molecule type" value="Genomic_DNA"/>
</dbReference>
<reference evidence="6 7" key="1">
    <citation type="journal article" date="2016" name="Mol. Biol. Evol.">
        <title>Comparative Genomics of Early-Diverging Mushroom-Forming Fungi Provides Insights into the Origins of Lignocellulose Decay Capabilities.</title>
        <authorList>
            <person name="Nagy L.G."/>
            <person name="Riley R."/>
            <person name="Tritt A."/>
            <person name="Adam C."/>
            <person name="Daum C."/>
            <person name="Floudas D."/>
            <person name="Sun H."/>
            <person name="Yadav J.S."/>
            <person name="Pangilinan J."/>
            <person name="Larsson K.H."/>
            <person name="Matsuura K."/>
            <person name="Barry K."/>
            <person name="Labutti K."/>
            <person name="Kuo R."/>
            <person name="Ohm R.A."/>
            <person name="Bhattacharya S.S."/>
            <person name="Shirouzu T."/>
            <person name="Yoshinaga Y."/>
            <person name="Martin F.M."/>
            <person name="Grigoriev I.V."/>
            <person name="Hibbett D.S."/>
        </authorList>
    </citation>
    <scope>NUCLEOTIDE SEQUENCE [LARGE SCALE GENOMIC DNA]</scope>
    <source>
        <strain evidence="6 7">HHB12029</strain>
    </source>
</reference>
<dbReference type="PROSITE" id="PS51683">
    <property type="entry name" value="SAM_OMT_II"/>
    <property type="match status" value="1"/>
</dbReference>
<dbReference type="InterPro" id="IPR036388">
    <property type="entry name" value="WH-like_DNA-bd_sf"/>
</dbReference>
<keyword evidence="3" id="KW-0949">S-adenosyl-L-methionine</keyword>
<dbReference type="InterPro" id="IPR036390">
    <property type="entry name" value="WH_DNA-bd_sf"/>
</dbReference>
<gene>
    <name evidence="6" type="ORF">EXIGLDRAFT_678951</name>
</gene>
<evidence type="ECO:0000256" key="3">
    <source>
        <dbReference type="ARBA" id="ARBA00022691"/>
    </source>
</evidence>
<dbReference type="GO" id="GO:0032259">
    <property type="term" value="P:methylation"/>
    <property type="evidence" value="ECO:0007669"/>
    <property type="project" value="UniProtKB-KW"/>
</dbReference>
<evidence type="ECO:0000313" key="7">
    <source>
        <dbReference type="Proteomes" id="UP000077266"/>
    </source>
</evidence>
<keyword evidence="1 6" id="KW-0489">Methyltransferase</keyword>
<accession>A0A165F668</accession>
<evidence type="ECO:0000256" key="2">
    <source>
        <dbReference type="ARBA" id="ARBA00022679"/>
    </source>
</evidence>
<feature type="domain" description="O-methyltransferase C-terminal" evidence="4">
    <location>
        <begin position="218"/>
        <end position="387"/>
    </location>
</feature>